<dbReference type="Gene3D" id="3.20.20.70">
    <property type="entry name" value="Aldolase class I"/>
    <property type="match status" value="1"/>
</dbReference>
<comment type="catalytic activity">
    <reaction evidence="1">
        <text>Hydrolysis of terminal, non-reducing alpha-D-galactose residues in alpha-D-galactosides, including galactose oligosaccharides, galactomannans and galactolipids.</text>
        <dbReference type="EC" id="3.2.1.22"/>
    </reaction>
</comment>
<dbReference type="PANTHER" id="PTHR31268">
    <property type="match status" value="1"/>
</dbReference>
<dbReference type="Pfam" id="PF05691">
    <property type="entry name" value="Raffinose_syn"/>
    <property type="match status" value="1"/>
</dbReference>
<comment type="similarity">
    <text evidence="2">Belongs to the glycosyl hydrolases 36 family.</text>
</comment>
<dbReference type="OrthoDB" id="4664297at2759"/>
<evidence type="ECO:0000256" key="2">
    <source>
        <dbReference type="ARBA" id="ARBA00007240"/>
    </source>
</evidence>
<name>A0A8H4LH73_9HYPO</name>
<evidence type="ECO:0000256" key="1">
    <source>
        <dbReference type="ARBA" id="ARBA00001255"/>
    </source>
</evidence>
<dbReference type="InterPro" id="IPR013785">
    <property type="entry name" value="Aldolase_TIM"/>
</dbReference>
<comment type="catalytic activity">
    <reaction evidence="4">
        <text>alpha-D-galactosyl-(1-&gt;3)-1D-myo-inositol + sucrose = raffinose + myo-inositol</text>
        <dbReference type="Rhea" id="RHEA:20161"/>
        <dbReference type="ChEBI" id="CHEBI:16634"/>
        <dbReference type="ChEBI" id="CHEBI:17268"/>
        <dbReference type="ChEBI" id="CHEBI:17505"/>
        <dbReference type="ChEBI" id="CHEBI:17992"/>
        <dbReference type="EC" id="2.4.1.82"/>
    </reaction>
</comment>
<keyword evidence="3" id="KW-0119">Carbohydrate metabolism</keyword>
<organism evidence="5 6">
    <name type="scientific">Fusarium albosuccineum</name>
    <dbReference type="NCBI Taxonomy" id="1237068"/>
    <lineage>
        <taxon>Eukaryota</taxon>
        <taxon>Fungi</taxon>
        <taxon>Dikarya</taxon>
        <taxon>Ascomycota</taxon>
        <taxon>Pezizomycotina</taxon>
        <taxon>Sordariomycetes</taxon>
        <taxon>Hypocreomycetidae</taxon>
        <taxon>Hypocreales</taxon>
        <taxon>Nectriaceae</taxon>
        <taxon>Fusarium</taxon>
        <taxon>Fusarium decemcellulare species complex</taxon>
    </lineage>
</organism>
<sequence length="875" mass="96784">MSGAYPILTCYPPLEQLSVVPFTQNEITFAVNIKWSVSRTQKYLFEVHLCMAEFGTRQHPSLWQSFPLSKSSQPTVTFQDNEEWYSENFEATLSRQTLAKAGSETSHQVFTIKYRIWEEAAWQWITCSTGFLNGEIILQKPLPAQSDLDSLIKLSPGWRPASIATTNTAASLFSIESDPIIGAEEKVLGLVRNQARYFAVSRIEPPWIAPRHGDDFLYLAERSILCSILRKDGNVVTVAAPSMNDVYTYLLSNEEGKFVVDARDDTGCGRPCQVMISVAHDIETSISAIMHNLQAEANGSRLVREMIDDEFKTDSTDSSHLSPLLDYLGFCTWNALGLDLTEDKILEALRVLKQHHIHISTLLVDDNWQTLQSTALGFDHHDYRGLADFKASDGFPQGLKGLTGRVKDENPLINEIGVWHALMGYWGGISSEGWIVDNYETVDIDGKVYYAVPTKLKTVSSTDLNRFYDDFYAYLAASGISFVKTDVQCLLGEIQNSPDRVALIPAYQAAWSMAYLRRLGGKAISCMSHIPELLWQSLLQTKTAPVIFRNSDDFFPEIPSSHAWHIWTNAHNTLFTQHLNAVLDWDMFQSRQEYGPAHAASRCLSGGPIFFTDVPGEHDLDLLAQVSAPSPDGGRSVILRPRMFARTSRAFDRYQESGVLKIITESVTGSKFIGLFNTRATSVATLVAASEFLAIGESHEKISTEVVFFSHQTQAVRGPVRLQDASTPLSGRNALIEVELAVAGYEILSAHQVHRFSLSEKEHAVAVLGLLGKMTGAAAICSLDISSREGEIFIKSSLKALGMLGIWISDLGTGTPNVRGKLEGADLDPDCIASSNVSHAGVKANILSVDLLREWASRQSDSSLQKVSVEIIITV</sequence>
<comment type="caution">
    <text evidence="5">The sequence shown here is derived from an EMBL/GenBank/DDBJ whole genome shotgun (WGS) entry which is preliminary data.</text>
</comment>
<reference evidence="5 6" key="1">
    <citation type="submission" date="2020-01" db="EMBL/GenBank/DDBJ databases">
        <title>Identification and distribution of gene clusters putatively required for synthesis of sphingolipid metabolism inhibitors in phylogenetically diverse species of the filamentous fungus Fusarium.</title>
        <authorList>
            <person name="Kim H.-S."/>
            <person name="Busman M."/>
            <person name="Brown D.W."/>
            <person name="Divon H."/>
            <person name="Uhlig S."/>
            <person name="Proctor R.H."/>
        </authorList>
    </citation>
    <scope>NUCLEOTIDE SEQUENCE [LARGE SCALE GENOMIC DNA]</scope>
    <source>
        <strain evidence="5 6">NRRL 20459</strain>
    </source>
</reference>
<proteinExistence type="inferred from homology"/>
<dbReference type="SUPFAM" id="SSF51445">
    <property type="entry name" value="(Trans)glycosidases"/>
    <property type="match status" value="1"/>
</dbReference>
<dbReference type="GO" id="GO:0004557">
    <property type="term" value="F:alpha-galactosidase activity"/>
    <property type="evidence" value="ECO:0007669"/>
    <property type="project" value="UniProtKB-EC"/>
</dbReference>
<evidence type="ECO:0000313" key="5">
    <source>
        <dbReference type="EMBL" id="KAF4468290.1"/>
    </source>
</evidence>
<dbReference type="AlphaFoldDB" id="A0A8H4LH73"/>
<dbReference type="GO" id="GO:0047274">
    <property type="term" value="F:galactinol-sucrose galactosyltransferase activity"/>
    <property type="evidence" value="ECO:0007669"/>
    <property type="project" value="UniProtKB-EC"/>
</dbReference>
<dbReference type="InterPro" id="IPR017853">
    <property type="entry name" value="GH"/>
</dbReference>
<protein>
    <submittedName>
        <fullName evidence="5">Stachyose synthetase</fullName>
    </submittedName>
</protein>
<dbReference type="Proteomes" id="UP000554235">
    <property type="component" value="Unassembled WGS sequence"/>
</dbReference>
<evidence type="ECO:0000313" key="6">
    <source>
        <dbReference type="Proteomes" id="UP000554235"/>
    </source>
</evidence>
<dbReference type="PANTHER" id="PTHR31268:SF32">
    <property type="entry name" value="GALACTINOL--SUCROSE GALACTOSYLTRANSFERASE 2-RELATED"/>
    <property type="match status" value="1"/>
</dbReference>
<evidence type="ECO:0000256" key="4">
    <source>
        <dbReference type="ARBA" id="ARBA00049426"/>
    </source>
</evidence>
<dbReference type="EMBL" id="JAADYS010000635">
    <property type="protein sequence ID" value="KAF4468290.1"/>
    <property type="molecule type" value="Genomic_DNA"/>
</dbReference>
<gene>
    <name evidence="5" type="ORF">FALBO_4828</name>
</gene>
<accession>A0A8H4LH73</accession>
<keyword evidence="6" id="KW-1185">Reference proteome</keyword>
<evidence type="ECO:0000256" key="3">
    <source>
        <dbReference type="ARBA" id="ARBA00023277"/>
    </source>
</evidence>
<dbReference type="InterPro" id="IPR008811">
    <property type="entry name" value="Glycosyl_hydrolases_36"/>
</dbReference>